<evidence type="ECO:0000256" key="7">
    <source>
        <dbReference type="ARBA" id="ARBA00022989"/>
    </source>
</evidence>
<evidence type="ECO:0000256" key="17">
    <source>
        <dbReference type="SAM" id="Phobius"/>
    </source>
</evidence>
<comment type="pathway">
    <text evidence="12">Steroid hormone biosynthesis; dafachronic acid biosynthesis.</text>
</comment>
<keyword evidence="8" id="KW-0560">Oxidoreductase</keyword>
<dbReference type="GO" id="GO:0051537">
    <property type="term" value="F:2 iron, 2 sulfur cluster binding"/>
    <property type="evidence" value="ECO:0007669"/>
    <property type="project" value="UniProtKB-KW"/>
</dbReference>
<keyword evidence="5" id="KW-0001">2Fe-2S</keyword>
<comment type="pathway">
    <text evidence="3">Hormone biosynthesis.</text>
</comment>
<name>A0A9P5RUG4_9FUNG</name>
<evidence type="ECO:0000256" key="11">
    <source>
        <dbReference type="ARBA" id="ARBA00023136"/>
    </source>
</evidence>
<evidence type="ECO:0000256" key="9">
    <source>
        <dbReference type="ARBA" id="ARBA00023004"/>
    </source>
</evidence>
<evidence type="ECO:0000256" key="1">
    <source>
        <dbReference type="ARBA" id="ARBA00001962"/>
    </source>
</evidence>
<dbReference type="Gene3D" id="2.102.10.10">
    <property type="entry name" value="Rieske [2Fe-2S] iron-sulphur domain"/>
    <property type="match status" value="1"/>
</dbReference>
<feature type="transmembrane region" description="Helical" evidence="17">
    <location>
        <begin position="40"/>
        <end position="58"/>
    </location>
</feature>
<feature type="transmembrane region" description="Helical" evidence="17">
    <location>
        <begin position="264"/>
        <end position="282"/>
    </location>
</feature>
<feature type="transmembrane region" description="Helical" evidence="17">
    <location>
        <begin position="143"/>
        <end position="161"/>
    </location>
</feature>
<feature type="transmembrane region" description="Helical" evidence="17">
    <location>
        <begin position="357"/>
        <end position="374"/>
    </location>
</feature>
<dbReference type="SUPFAM" id="SSF55961">
    <property type="entry name" value="Bet v1-like"/>
    <property type="match status" value="1"/>
</dbReference>
<evidence type="ECO:0000256" key="16">
    <source>
        <dbReference type="ARBA" id="ARBA00049548"/>
    </source>
</evidence>
<evidence type="ECO:0000256" key="6">
    <source>
        <dbReference type="ARBA" id="ARBA00022723"/>
    </source>
</evidence>
<evidence type="ECO:0000256" key="10">
    <source>
        <dbReference type="ARBA" id="ARBA00023014"/>
    </source>
</evidence>
<dbReference type="OrthoDB" id="426882at2759"/>
<dbReference type="EC" id="1.14.19.21" evidence="14"/>
<evidence type="ECO:0000256" key="5">
    <source>
        <dbReference type="ARBA" id="ARBA00022714"/>
    </source>
</evidence>
<feature type="transmembrane region" description="Helical" evidence="17">
    <location>
        <begin position="223"/>
        <end position="244"/>
    </location>
</feature>
<dbReference type="Proteomes" id="UP000748756">
    <property type="component" value="Unassembled WGS sequence"/>
</dbReference>
<keyword evidence="10" id="KW-0411">Iron-sulfur</keyword>
<sequence>MLFVWLAIVLPPTLVFAYVALSGLFLLIRSGLQNPQSRRLAPLLVVLIISSGYLFSFHEASRPIWKGVVGPFVSQILLQLGSIILSAPASASTSASASSTTGASWLEKGEGGWVAAMQAVGVVEKDWLSSEELSPIIQREAHISHLVALFLGLFMSSYVTAMTDSLKKRKIPEYMYSFADTSFRIVLSLEFYLGTTLWFRFCLAPVAAYIGMTKCSVAENVDWMGSLVLGFSHTTAFAFGNFLYQDYYRRGFDKKPEYAFIKYYSIYGSIFVIGRVTTQVLCSMRSCTREGEALLMLAIYFLAFLHVTIENETFHNVVWPLMTVGSFAIFFLDAYIKPLVTQAFNTLMAPLTTVPPLFVILLTSFLSVSIFRYLQSGPVIPENAPVYEQIHDQKRRASYFPPPFPNGWYKLARSGDVKPGQVINVNGLGRSFAVFRGETDEEVHILDAMCPHLGANMAIGGVVEGDGVRCPFHGWKFDGSTGQCIDIPYAKSIPNMAKTKRWTHREFAGMIVVWYDAEEREPMYEPVPFPLAEGTFNRVGYRRGTLPMHIQDFAENASDWMHFSLLHDKLSIPILDRFFYIKHRTECNYDPETNPFNFVFNDYPTVHSIFSDRPIQAAEAMAQVEFTGPGGLVYFRFFTPKGQVVVVKSFLPVGEKGLQLTMEDEAYAEKSVPLFAARHMIREANKAFDDDIFVWRHKTYKHNPLFVKEDTPVKQFRDYYRKFYSPNSRTYAHDRLDW</sequence>
<evidence type="ECO:0000259" key="18">
    <source>
        <dbReference type="PROSITE" id="PS51296"/>
    </source>
</evidence>
<dbReference type="SUPFAM" id="SSF50022">
    <property type="entry name" value="ISP domain"/>
    <property type="match status" value="1"/>
</dbReference>
<keyword evidence="11 17" id="KW-0472">Membrane</keyword>
<evidence type="ECO:0000313" key="20">
    <source>
        <dbReference type="Proteomes" id="UP000748756"/>
    </source>
</evidence>
<dbReference type="GO" id="GO:0170056">
    <property type="term" value="F:cholesterol 7-desaturase [NAD(P)H] activity"/>
    <property type="evidence" value="ECO:0007669"/>
    <property type="project" value="UniProtKB-EC"/>
</dbReference>
<comment type="similarity">
    <text evidence="13">Belongs to the cholesterol 7-desaturase family.</text>
</comment>
<keyword evidence="6" id="KW-0479">Metal-binding</keyword>
<gene>
    <name evidence="19" type="ORF">BG015_010201</name>
</gene>
<comment type="subcellular location">
    <subcellularLocation>
        <location evidence="2">Membrane</location>
    </subcellularLocation>
</comment>
<dbReference type="PANTHER" id="PTHR21266">
    <property type="entry name" value="IRON-SULFUR DOMAIN CONTAINING PROTEIN"/>
    <property type="match status" value="1"/>
</dbReference>
<feature type="domain" description="Rieske" evidence="18">
    <location>
        <begin position="409"/>
        <end position="513"/>
    </location>
</feature>
<feature type="transmembrane region" description="Helical" evidence="17">
    <location>
        <begin position="191"/>
        <end position="211"/>
    </location>
</feature>
<evidence type="ECO:0000256" key="12">
    <source>
        <dbReference type="ARBA" id="ARBA00025712"/>
    </source>
</evidence>
<evidence type="ECO:0000256" key="3">
    <source>
        <dbReference type="ARBA" id="ARBA00004972"/>
    </source>
</evidence>
<dbReference type="InterPro" id="IPR017941">
    <property type="entry name" value="Rieske_2Fe-2S"/>
</dbReference>
<comment type="catalytic activity">
    <reaction evidence="16">
        <text>cholesterol + NADPH + O2 + H(+) = 7-dehydrocholesterol + NADP(+) + 2 H2O</text>
        <dbReference type="Rhea" id="RHEA:45024"/>
        <dbReference type="ChEBI" id="CHEBI:15377"/>
        <dbReference type="ChEBI" id="CHEBI:15378"/>
        <dbReference type="ChEBI" id="CHEBI:15379"/>
        <dbReference type="ChEBI" id="CHEBI:16113"/>
        <dbReference type="ChEBI" id="CHEBI:17759"/>
        <dbReference type="ChEBI" id="CHEBI:57783"/>
        <dbReference type="ChEBI" id="CHEBI:58349"/>
        <dbReference type="EC" id="1.14.19.21"/>
    </reaction>
    <physiologicalReaction direction="left-to-right" evidence="16">
        <dbReference type="Rhea" id="RHEA:45025"/>
    </physiologicalReaction>
</comment>
<proteinExistence type="inferred from homology"/>
<dbReference type="GO" id="GO:0016020">
    <property type="term" value="C:membrane"/>
    <property type="evidence" value="ECO:0007669"/>
    <property type="project" value="UniProtKB-SubCell"/>
</dbReference>
<evidence type="ECO:0000256" key="15">
    <source>
        <dbReference type="ARBA" id="ARBA00047853"/>
    </source>
</evidence>
<protein>
    <recommendedName>
        <fullName evidence="14">cholesterol 7-desaturase</fullName>
        <ecNumber evidence="14">1.14.19.21</ecNumber>
    </recommendedName>
</protein>
<dbReference type="InterPro" id="IPR036922">
    <property type="entry name" value="Rieske_2Fe-2S_sf"/>
</dbReference>
<dbReference type="InterPro" id="IPR045605">
    <property type="entry name" value="KshA-like_C"/>
</dbReference>
<dbReference type="EMBL" id="JAAAUQ010000710">
    <property type="protein sequence ID" value="KAF9148101.1"/>
    <property type="molecule type" value="Genomic_DNA"/>
</dbReference>
<evidence type="ECO:0000256" key="8">
    <source>
        <dbReference type="ARBA" id="ARBA00023002"/>
    </source>
</evidence>
<keyword evidence="20" id="KW-1185">Reference proteome</keyword>
<evidence type="ECO:0000256" key="13">
    <source>
        <dbReference type="ARBA" id="ARBA00025729"/>
    </source>
</evidence>
<reference evidence="19" key="1">
    <citation type="journal article" date="2020" name="Fungal Divers.">
        <title>Resolving the Mortierellaceae phylogeny through synthesis of multi-gene phylogenetics and phylogenomics.</title>
        <authorList>
            <person name="Vandepol N."/>
            <person name="Liber J."/>
            <person name="Desiro A."/>
            <person name="Na H."/>
            <person name="Kennedy M."/>
            <person name="Barry K."/>
            <person name="Grigoriev I.V."/>
            <person name="Miller A.N."/>
            <person name="O'Donnell K."/>
            <person name="Stajich J.E."/>
            <person name="Bonito G."/>
        </authorList>
    </citation>
    <scope>NUCLEOTIDE SEQUENCE</scope>
    <source>
        <strain evidence="19">NRRL 6426</strain>
    </source>
</reference>
<organism evidence="19 20">
    <name type="scientific">Linnemannia schmuckeri</name>
    <dbReference type="NCBI Taxonomy" id="64567"/>
    <lineage>
        <taxon>Eukaryota</taxon>
        <taxon>Fungi</taxon>
        <taxon>Fungi incertae sedis</taxon>
        <taxon>Mucoromycota</taxon>
        <taxon>Mortierellomycotina</taxon>
        <taxon>Mortierellomycetes</taxon>
        <taxon>Mortierellales</taxon>
        <taxon>Mortierellaceae</taxon>
        <taxon>Linnemannia</taxon>
    </lineage>
</organism>
<dbReference type="PROSITE" id="PS51296">
    <property type="entry name" value="RIESKE"/>
    <property type="match status" value="1"/>
</dbReference>
<evidence type="ECO:0000256" key="4">
    <source>
        <dbReference type="ARBA" id="ARBA00022692"/>
    </source>
</evidence>
<keyword evidence="7 17" id="KW-1133">Transmembrane helix</keyword>
<evidence type="ECO:0000256" key="2">
    <source>
        <dbReference type="ARBA" id="ARBA00004370"/>
    </source>
</evidence>
<dbReference type="Pfam" id="PF00355">
    <property type="entry name" value="Rieske"/>
    <property type="match status" value="1"/>
</dbReference>
<dbReference type="GO" id="GO:0008203">
    <property type="term" value="P:cholesterol metabolic process"/>
    <property type="evidence" value="ECO:0007669"/>
    <property type="project" value="InterPro"/>
</dbReference>
<comment type="cofactor">
    <cofactor evidence="1">
        <name>Fe cation</name>
        <dbReference type="ChEBI" id="CHEBI:24875"/>
    </cofactor>
</comment>
<feature type="transmembrane region" description="Helical" evidence="17">
    <location>
        <begin position="6"/>
        <end position="28"/>
    </location>
</feature>
<dbReference type="AlphaFoldDB" id="A0A9P5RUG4"/>
<accession>A0A9P5RUG4</accession>
<comment type="catalytic activity">
    <reaction evidence="15">
        <text>cholesterol + NADH + O2 + H(+) = 7-dehydrocholesterol + NAD(+) + 2 H2O</text>
        <dbReference type="Rhea" id="RHEA:51644"/>
        <dbReference type="ChEBI" id="CHEBI:15377"/>
        <dbReference type="ChEBI" id="CHEBI:15378"/>
        <dbReference type="ChEBI" id="CHEBI:15379"/>
        <dbReference type="ChEBI" id="CHEBI:16113"/>
        <dbReference type="ChEBI" id="CHEBI:17759"/>
        <dbReference type="ChEBI" id="CHEBI:57540"/>
        <dbReference type="ChEBI" id="CHEBI:57945"/>
        <dbReference type="EC" id="1.14.19.21"/>
    </reaction>
    <physiologicalReaction direction="left-to-right" evidence="15">
        <dbReference type="Rhea" id="RHEA:51645"/>
    </physiologicalReaction>
</comment>
<dbReference type="GO" id="GO:0005737">
    <property type="term" value="C:cytoplasm"/>
    <property type="evidence" value="ECO:0007669"/>
    <property type="project" value="TreeGrafter"/>
</dbReference>
<keyword evidence="4 17" id="KW-0812">Transmembrane</keyword>
<dbReference type="Gene3D" id="3.90.380.10">
    <property type="entry name" value="Naphthalene 1,2-dioxygenase Alpha Subunit, Chain A, domain 1"/>
    <property type="match status" value="1"/>
</dbReference>
<feature type="transmembrane region" description="Helical" evidence="17">
    <location>
        <begin position="294"/>
        <end position="311"/>
    </location>
</feature>
<dbReference type="GO" id="GO:0046872">
    <property type="term" value="F:metal ion binding"/>
    <property type="evidence" value="ECO:0007669"/>
    <property type="project" value="UniProtKB-KW"/>
</dbReference>
<dbReference type="Pfam" id="PF19298">
    <property type="entry name" value="KshA_C"/>
    <property type="match status" value="1"/>
</dbReference>
<dbReference type="InterPro" id="IPR050584">
    <property type="entry name" value="Cholesterol_7-desaturase"/>
</dbReference>
<evidence type="ECO:0000256" key="14">
    <source>
        <dbReference type="ARBA" id="ARBA00026095"/>
    </source>
</evidence>
<evidence type="ECO:0000313" key="19">
    <source>
        <dbReference type="EMBL" id="KAF9148101.1"/>
    </source>
</evidence>
<comment type="caution">
    <text evidence="19">The sequence shown here is derived from an EMBL/GenBank/DDBJ whole genome shotgun (WGS) entry which is preliminary data.</text>
</comment>
<keyword evidence="9" id="KW-0408">Iron</keyword>
<feature type="transmembrane region" description="Helical" evidence="17">
    <location>
        <begin position="317"/>
        <end position="336"/>
    </location>
</feature>
<dbReference type="PANTHER" id="PTHR21266:SF32">
    <property type="entry name" value="CHOLESTEROL 7-DESATURASE NVD"/>
    <property type="match status" value="1"/>
</dbReference>